<evidence type="ECO:0000313" key="1">
    <source>
        <dbReference type="EMBL" id="RDX93728.1"/>
    </source>
</evidence>
<reference evidence="1" key="1">
    <citation type="submission" date="2018-05" db="EMBL/GenBank/DDBJ databases">
        <title>Draft genome of Mucuna pruriens seed.</title>
        <authorList>
            <person name="Nnadi N.E."/>
            <person name="Vos R."/>
            <person name="Hasami M.H."/>
            <person name="Devisetty U.K."/>
            <person name="Aguiy J.C."/>
        </authorList>
    </citation>
    <scope>NUCLEOTIDE SEQUENCE [LARGE SCALE GENOMIC DNA]</scope>
    <source>
        <strain evidence="1">JCA_2017</strain>
    </source>
</reference>
<protein>
    <submittedName>
        <fullName evidence="1">Uncharacterized protein</fullName>
    </submittedName>
</protein>
<gene>
    <name evidence="1" type="ORF">CR513_23964</name>
</gene>
<feature type="non-terminal residue" evidence="1">
    <location>
        <position position="149"/>
    </location>
</feature>
<dbReference type="Proteomes" id="UP000257109">
    <property type="component" value="Unassembled WGS sequence"/>
</dbReference>
<feature type="non-terminal residue" evidence="1">
    <location>
        <position position="1"/>
    </location>
</feature>
<accession>A0A371GT43</accession>
<keyword evidence="2" id="KW-1185">Reference proteome</keyword>
<name>A0A371GT43_MUCPR</name>
<organism evidence="1 2">
    <name type="scientific">Mucuna pruriens</name>
    <name type="common">Velvet bean</name>
    <name type="synonym">Dolichos pruriens</name>
    <dbReference type="NCBI Taxonomy" id="157652"/>
    <lineage>
        <taxon>Eukaryota</taxon>
        <taxon>Viridiplantae</taxon>
        <taxon>Streptophyta</taxon>
        <taxon>Embryophyta</taxon>
        <taxon>Tracheophyta</taxon>
        <taxon>Spermatophyta</taxon>
        <taxon>Magnoliopsida</taxon>
        <taxon>eudicotyledons</taxon>
        <taxon>Gunneridae</taxon>
        <taxon>Pentapetalae</taxon>
        <taxon>rosids</taxon>
        <taxon>fabids</taxon>
        <taxon>Fabales</taxon>
        <taxon>Fabaceae</taxon>
        <taxon>Papilionoideae</taxon>
        <taxon>50 kb inversion clade</taxon>
        <taxon>NPAAA clade</taxon>
        <taxon>indigoferoid/millettioid clade</taxon>
        <taxon>Phaseoleae</taxon>
        <taxon>Mucuna</taxon>
    </lineage>
</organism>
<dbReference type="AlphaFoldDB" id="A0A371GT43"/>
<dbReference type="EMBL" id="QJKJ01004541">
    <property type="protein sequence ID" value="RDX93728.1"/>
    <property type="molecule type" value="Genomic_DNA"/>
</dbReference>
<comment type="caution">
    <text evidence="1">The sequence shown here is derived from an EMBL/GenBank/DDBJ whole genome shotgun (WGS) entry which is preliminary data.</text>
</comment>
<proteinExistence type="predicted"/>
<evidence type="ECO:0000313" key="2">
    <source>
        <dbReference type="Proteomes" id="UP000257109"/>
    </source>
</evidence>
<sequence length="149" mass="17018">MNKKDEVVDYKGCNTCREYEKVYSCKSSKEMWDTLTLAYEGTSQKMESTGTALRASKDLKKLPMEELIGTLKVHGMELNEDKGSTSKAFKEKETCGDTSNEDCSDEDELSFISRKFNLCGSIREDQDGRTTLESTPRNLKTRHRWCAMK</sequence>